<sequence>MALDPLDQVATRESRVILWRDGQAVQQEERTLLERLYFRNELLTMLAAAGFRDVEVCEGYTGNRASPRSEILVYIARKE</sequence>
<protein>
    <recommendedName>
        <fullName evidence="3">Methyltransferase</fullName>
    </recommendedName>
</protein>
<reference evidence="1 2" key="1">
    <citation type="submission" date="2012-02" db="EMBL/GenBank/DDBJ databases">
        <title>Complete genome sequence of Caldilinea aerophila DSM 14535 (= NBRC 102666).</title>
        <authorList>
            <person name="Oguchi A."/>
            <person name="Hosoyama A."/>
            <person name="Sekine M."/>
            <person name="Fukai R."/>
            <person name="Kato Y."/>
            <person name="Nakamura S."/>
            <person name="Hanada S."/>
            <person name="Yamazaki S."/>
            <person name="Fujita N."/>
        </authorList>
    </citation>
    <scope>NUCLEOTIDE SEQUENCE [LARGE SCALE GENOMIC DNA]</scope>
    <source>
        <strain evidence="2">DSM 14535 / JCM 11387 / NBRC 104270 / STL-6-O1</strain>
    </source>
</reference>
<dbReference type="KEGG" id="cap:CLDAP_26790"/>
<evidence type="ECO:0000313" key="1">
    <source>
        <dbReference type="EMBL" id="BAM00719.1"/>
    </source>
</evidence>
<dbReference type="SUPFAM" id="SSF53335">
    <property type="entry name" value="S-adenosyl-L-methionine-dependent methyltransferases"/>
    <property type="match status" value="1"/>
</dbReference>
<dbReference type="STRING" id="926550.CLDAP_26790"/>
<evidence type="ECO:0000313" key="2">
    <source>
        <dbReference type="Proteomes" id="UP000007880"/>
    </source>
</evidence>
<organism evidence="1 2">
    <name type="scientific">Caldilinea aerophila (strain DSM 14535 / JCM 11387 / NBRC 104270 / STL-6-O1)</name>
    <dbReference type="NCBI Taxonomy" id="926550"/>
    <lineage>
        <taxon>Bacteria</taxon>
        <taxon>Bacillati</taxon>
        <taxon>Chloroflexota</taxon>
        <taxon>Caldilineae</taxon>
        <taxon>Caldilineales</taxon>
        <taxon>Caldilineaceae</taxon>
        <taxon>Caldilinea</taxon>
    </lineage>
</organism>
<dbReference type="InterPro" id="IPR029063">
    <property type="entry name" value="SAM-dependent_MTases_sf"/>
</dbReference>
<dbReference type="AlphaFoldDB" id="I0I631"/>
<name>I0I631_CALAS</name>
<proteinExistence type="predicted"/>
<dbReference type="EMBL" id="AP012337">
    <property type="protein sequence ID" value="BAM00719.1"/>
    <property type="molecule type" value="Genomic_DNA"/>
</dbReference>
<gene>
    <name evidence="1" type="ordered locus">CLDAP_26790</name>
</gene>
<accession>I0I631</accession>
<evidence type="ECO:0008006" key="3">
    <source>
        <dbReference type="Google" id="ProtNLM"/>
    </source>
</evidence>
<dbReference type="Proteomes" id="UP000007880">
    <property type="component" value="Chromosome"/>
</dbReference>
<keyword evidence="2" id="KW-1185">Reference proteome</keyword>
<dbReference type="HOGENOM" id="CLU_2599389_0_0_0"/>